<dbReference type="Proteomes" id="UP000490060">
    <property type="component" value="Unassembled WGS sequence"/>
</dbReference>
<evidence type="ECO:0000313" key="2">
    <source>
        <dbReference type="Proteomes" id="UP000490060"/>
    </source>
</evidence>
<dbReference type="Pfam" id="PF14595">
    <property type="entry name" value="Thioredoxin_9"/>
    <property type="match status" value="1"/>
</dbReference>
<dbReference type="SUPFAM" id="SSF52833">
    <property type="entry name" value="Thioredoxin-like"/>
    <property type="match status" value="1"/>
</dbReference>
<reference evidence="1 2" key="1">
    <citation type="submission" date="2017-11" db="EMBL/GenBank/DDBJ databases">
        <authorList>
            <person name="Duchaud E."/>
        </authorList>
    </citation>
    <scope>NUCLEOTIDE SEQUENCE [LARGE SCALE GENOMIC DNA]</scope>
    <source>
        <strain evidence="1 2">TNO010</strain>
    </source>
</reference>
<organism evidence="1 2">
    <name type="scientific">Tenacibaculum finnmarkense genomovar ulcerans</name>
    <dbReference type="NCBI Taxonomy" id="2781388"/>
    <lineage>
        <taxon>Bacteria</taxon>
        <taxon>Pseudomonadati</taxon>
        <taxon>Bacteroidota</taxon>
        <taxon>Flavobacteriia</taxon>
        <taxon>Flavobacteriales</taxon>
        <taxon>Flavobacteriaceae</taxon>
        <taxon>Tenacibaculum</taxon>
        <taxon>Tenacibaculum finnmarkense</taxon>
    </lineage>
</organism>
<gene>
    <name evidence="1" type="ORF">TNO010_220365</name>
</gene>
<evidence type="ECO:0000313" key="1">
    <source>
        <dbReference type="EMBL" id="SOU88919.1"/>
    </source>
</evidence>
<dbReference type="AlphaFoldDB" id="A0A2I2M8P8"/>
<sequence length="197" mass="22102">MKEIIENSLEKAISYTTYRTLVKTLLVAKKSTGNNQSDDLLKYSLLNDKRMKRLDKTIKISEETIAKLTAVKAPQTWLVLTEGWCGDAAQNLPVINKIAQINDVIDLKIVLRDENEALMNAFLTNGGKAIPKLIALDKNNEVVGTWGPRPSKATKMVADYKAEHGGLDAEFKESLQVWYNKNKGINLQEDIVSLFEH</sequence>
<dbReference type="EMBL" id="OENE01000015">
    <property type="protein sequence ID" value="SOU88919.1"/>
    <property type="molecule type" value="Genomic_DNA"/>
</dbReference>
<proteinExistence type="predicted"/>
<name>A0A2I2M8P8_9FLAO</name>
<dbReference type="RefSeq" id="WP_172505400.1">
    <property type="nucleotide sequence ID" value="NZ_OENE01000015.1"/>
</dbReference>
<dbReference type="InterPro" id="IPR036249">
    <property type="entry name" value="Thioredoxin-like_sf"/>
</dbReference>
<accession>A0A2I2M8P8</accession>
<protein>
    <submittedName>
        <fullName evidence="1">Thioredoxin</fullName>
    </submittedName>
</protein>
<dbReference type="Gene3D" id="3.40.30.10">
    <property type="entry name" value="Glutaredoxin"/>
    <property type="match status" value="1"/>
</dbReference>